<keyword evidence="2" id="KW-1185">Reference proteome</keyword>
<evidence type="ECO:0000313" key="1">
    <source>
        <dbReference type="EMBL" id="SNT46510.1"/>
    </source>
</evidence>
<reference evidence="2" key="1">
    <citation type="submission" date="2017-06" db="EMBL/GenBank/DDBJ databases">
        <authorList>
            <person name="Varghese N."/>
            <person name="Submissions S."/>
        </authorList>
    </citation>
    <scope>NUCLEOTIDE SEQUENCE [LARGE SCALE GENOMIC DNA]</scope>
    <source>
        <strain evidence="2">JCM 23211</strain>
    </source>
</reference>
<dbReference type="OrthoDB" id="1809393at2"/>
<proteinExistence type="predicted"/>
<gene>
    <name evidence="1" type="ORF">SAMN05421642_12328</name>
</gene>
<dbReference type="AlphaFoldDB" id="A0A239MVI0"/>
<evidence type="ECO:0000313" key="2">
    <source>
        <dbReference type="Proteomes" id="UP000198327"/>
    </source>
</evidence>
<name>A0A239MVI0_9NOCA</name>
<accession>A0A239MVI0</accession>
<protein>
    <submittedName>
        <fullName evidence="1">Uncharacterized protein</fullName>
    </submittedName>
</protein>
<organism evidence="1 2">
    <name type="scientific">Rhodococcoides kyotonense</name>
    <dbReference type="NCBI Taxonomy" id="398843"/>
    <lineage>
        <taxon>Bacteria</taxon>
        <taxon>Bacillati</taxon>
        <taxon>Actinomycetota</taxon>
        <taxon>Actinomycetes</taxon>
        <taxon>Mycobacteriales</taxon>
        <taxon>Nocardiaceae</taxon>
        <taxon>Rhodococcoides</taxon>
    </lineage>
</organism>
<dbReference type="RefSeq" id="WP_089251829.1">
    <property type="nucleotide sequence ID" value="NZ_FZOW01000023.1"/>
</dbReference>
<dbReference type="EMBL" id="FZOW01000023">
    <property type="protein sequence ID" value="SNT46510.1"/>
    <property type="molecule type" value="Genomic_DNA"/>
</dbReference>
<dbReference type="Proteomes" id="UP000198327">
    <property type="component" value="Unassembled WGS sequence"/>
</dbReference>
<sequence length="103" mass="11783">MTDQIKFKAYVPELNKTVDVFALNPMNQTVYLSHPQLFGKPGDDVLMSYSETLNELDQSRVKGRCFTGQKDEHDIDIYSDGILDFTMKARTADGSVEIFDTYY</sequence>
<dbReference type="SUPFAM" id="SSF159006">
    <property type="entry name" value="YopX-like"/>
    <property type="match status" value="1"/>
</dbReference>